<evidence type="ECO:0000313" key="2">
    <source>
        <dbReference type="Proteomes" id="UP000830671"/>
    </source>
</evidence>
<accession>A0A9Q8WEP6</accession>
<gene>
    <name evidence="1" type="ORF">CLUP02_05513</name>
</gene>
<reference evidence="1" key="1">
    <citation type="journal article" date="2021" name="Mol. Plant Microbe Interact.">
        <title>Complete Genome Sequence of the Plant-Pathogenic Fungus Colletotrichum lupini.</title>
        <authorList>
            <person name="Baroncelli R."/>
            <person name="Pensec F."/>
            <person name="Da Lio D."/>
            <person name="Boufleur T."/>
            <person name="Vicente I."/>
            <person name="Sarrocco S."/>
            <person name="Picot A."/>
            <person name="Baraldi E."/>
            <person name="Sukno S."/>
            <person name="Thon M."/>
            <person name="Le Floch G."/>
        </authorList>
    </citation>
    <scope>NUCLEOTIDE SEQUENCE</scope>
    <source>
        <strain evidence="1">IMI 504893</strain>
    </source>
</reference>
<sequence>MRNISPPASQAVVELIIPSLYLVASRIPVVMTFSGAQIINNVQLAAARPANKAQVDNLIPPKASVFPDIEMNQTNKPPSFFVNPKHGLPPASLSTSSLVERQVARETGPSMAVNYRATSATWRQGPYISASCPIRVAARPFPPDSRPLPHA</sequence>
<dbReference type="RefSeq" id="XP_049141663.1">
    <property type="nucleotide sequence ID" value="XM_049284520.1"/>
</dbReference>
<organism evidence="1 2">
    <name type="scientific">Colletotrichum lupini</name>
    <dbReference type="NCBI Taxonomy" id="145971"/>
    <lineage>
        <taxon>Eukaryota</taxon>
        <taxon>Fungi</taxon>
        <taxon>Dikarya</taxon>
        <taxon>Ascomycota</taxon>
        <taxon>Pezizomycotina</taxon>
        <taxon>Sordariomycetes</taxon>
        <taxon>Hypocreomycetidae</taxon>
        <taxon>Glomerellales</taxon>
        <taxon>Glomerellaceae</taxon>
        <taxon>Colletotrichum</taxon>
        <taxon>Colletotrichum acutatum species complex</taxon>
    </lineage>
</organism>
<proteinExistence type="predicted"/>
<name>A0A9Q8WEP6_9PEZI</name>
<dbReference type="GeneID" id="73339530"/>
<dbReference type="AlphaFoldDB" id="A0A9Q8WEP6"/>
<keyword evidence="2" id="KW-1185">Reference proteome</keyword>
<dbReference type="KEGG" id="clup:CLUP02_05513"/>
<dbReference type="EMBL" id="CP019475">
    <property type="protein sequence ID" value="UQC80032.1"/>
    <property type="molecule type" value="Genomic_DNA"/>
</dbReference>
<dbReference type="Proteomes" id="UP000830671">
    <property type="component" value="Chromosome 3"/>
</dbReference>
<protein>
    <submittedName>
        <fullName evidence="1">Uncharacterized protein</fullName>
    </submittedName>
</protein>
<evidence type="ECO:0000313" key="1">
    <source>
        <dbReference type="EMBL" id="UQC80032.1"/>
    </source>
</evidence>